<name>A0ACC1X634_MELAZ</name>
<dbReference type="EMBL" id="CM051404">
    <property type="protein sequence ID" value="KAJ4706865.1"/>
    <property type="molecule type" value="Genomic_DNA"/>
</dbReference>
<evidence type="ECO:0000313" key="2">
    <source>
        <dbReference type="Proteomes" id="UP001164539"/>
    </source>
</evidence>
<dbReference type="Proteomes" id="UP001164539">
    <property type="component" value="Chromosome 11"/>
</dbReference>
<organism evidence="1 2">
    <name type="scientific">Melia azedarach</name>
    <name type="common">Chinaberry tree</name>
    <dbReference type="NCBI Taxonomy" id="155640"/>
    <lineage>
        <taxon>Eukaryota</taxon>
        <taxon>Viridiplantae</taxon>
        <taxon>Streptophyta</taxon>
        <taxon>Embryophyta</taxon>
        <taxon>Tracheophyta</taxon>
        <taxon>Spermatophyta</taxon>
        <taxon>Magnoliopsida</taxon>
        <taxon>eudicotyledons</taxon>
        <taxon>Gunneridae</taxon>
        <taxon>Pentapetalae</taxon>
        <taxon>rosids</taxon>
        <taxon>malvids</taxon>
        <taxon>Sapindales</taxon>
        <taxon>Meliaceae</taxon>
        <taxon>Melia</taxon>
    </lineage>
</organism>
<gene>
    <name evidence="1" type="ORF">OWV82_020466</name>
</gene>
<protein>
    <submittedName>
        <fullName evidence="1">Myosin-binding protein 3</fullName>
    </submittedName>
</protein>
<sequence length="982" mass="111841">MAGNKFATMLQRNTHKITVILVYAVLEWILIMLLLLNSLFTYLIRKFASYFGLKSPCVWCSRVDHILEPDKNTNFYRDVVCDIHAREISKLSYCSSHQRLAETQNMCMECLASRPQQNEHTIGMTSRIAFISWVNEHKIEDDNQEFRCSCCNESLKSKVYPPYLHFKSSWDALDYTQKGRLIIEAIEDDKKRRGCKEQRKPDSLSDHDEKDNEIETNDGEECHTEKDAADEFLVISDVDSFSLTEIAEENCSRSVSNLQYEEKEAYEGEDGGKSSDHCSCDDPIIRCSAEDDLLEIINLGSERDVDYGFTRIIPIGLIDSLTTENQGFCNPKEELLKVQDHESEAFHYALQGETQSNVLGQAQLIRMEESTEKTSCEELDRSETDTDEVENSSVLKSEEEIQDLVGDKCTQISISQADQTLSSDGYEVGAETINEKNTPTEETNGSKLLEDQTKSENMASMEAVGDAAFYPQAREHISLLPCLEEDQSFMNYNDAEVLKISKECMFQNDLGQKQEETVIFGEKLNLVDKNQEETNHNPSTRSEVHEAEEEKFPDTPTSLDSFHYLHKKLLLLEKRESGTEESLDGSAVSEMEGSDPVLTIERLRSALKAERKASSALYTELEEERSASAIAANQTMAMITRLQEEKAAMQMEALQYQRMMEEQAEYDQEALQLLNELMVKREKEKQELERELEIYHKKVLDYEAKEKMRMMKRSMNDSVRSRNSSASCGNSEDTDELSIDLNREAKDEDSSFCGHQESSSDNTPADGVLNLEEMALDCVKHITALDDSLSEFEEERLSILDQLKVLEEKLLTLGDDEFIDDFKSIEQSSKFSVNEFDENHSFSSPGENGVSNGFSKDRLNPDRISMASMAKSLLPLLDATANETEQGFTYEEQVEFESAEMKNSSLSTFDLDSRRLAIEDEVDHVYERLQALEADREFLKHCMSSVNKGDKGMDLLQEILQHLRDLKAVDIRSKNISSDTLE</sequence>
<accession>A0ACC1X634</accession>
<evidence type="ECO:0000313" key="1">
    <source>
        <dbReference type="EMBL" id="KAJ4706865.1"/>
    </source>
</evidence>
<proteinExistence type="predicted"/>
<keyword evidence="2" id="KW-1185">Reference proteome</keyword>
<reference evidence="1 2" key="1">
    <citation type="journal article" date="2023" name="Science">
        <title>Complex scaffold remodeling in plant triterpene biosynthesis.</title>
        <authorList>
            <person name="De La Pena R."/>
            <person name="Hodgson H."/>
            <person name="Liu J.C."/>
            <person name="Stephenson M.J."/>
            <person name="Martin A.C."/>
            <person name="Owen C."/>
            <person name="Harkess A."/>
            <person name="Leebens-Mack J."/>
            <person name="Jimenez L.E."/>
            <person name="Osbourn A."/>
            <person name="Sattely E.S."/>
        </authorList>
    </citation>
    <scope>NUCLEOTIDE SEQUENCE [LARGE SCALE GENOMIC DNA]</scope>
    <source>
        <strain evidence="2">cv. JPN11</strain>
        <tissue evidence="1">Leaf</tissue>
    </source>
</reference>
<comment type="caution">
    <text evidence="1">The sequence shown here is derived from an EMBL/GenBank/DDBJ whole genome shotgun (WGS) entry which is preliminary data.</text>
</comment>